<evidence type="ECO:0000313" key="4">
    <source>
        <dbReference type="WBParaSite" id="SVE_1107500.1"/>
    </source>
</evidence>
<dbReference type="WBParaSite" id="SVE_1107500.1">
    <property type="protein sequence ID" value="SVE_1107500.1"/>
    <property type="gene ID" value="SVE_1107500"/>
</dbReference>
<evidence type="ECO:0000256" key="2">
    <source>
        <dbReference type="SAM" id="SignalP"/>
    </source>
</evidence>
<protein>
    <submittedName>
        <fullName evidence="4">Secreted protein</fullName>
    </submittedName>
</protein>
<reference evidence="3" key="1">
    <citation type="submission" date="2014-07" db="EMBL/GenBank/DDBJ databases">
        <authorList>
            <person name="Martin A.A"/>
            <person name="De Silva N."/>
        </authorList>
    </citation>
    <scope>NUCLEOTIDE SEQUENCE</scope>
</reference>
<accession>A0A0K0FPL8</accession>
<feature type="chain" id="PRO_5005330186" evidence="2">
    <location>
        <begin position="19"/>
        <end position="126"/>
    </location>
</feature>
<feature type="transmembrane region" description="Helical" evidence="1">
    <location>
        <begin position="72"/>
        <end position="89"/>
    </location>
</feature>
<reference evidence="4" key="2">
    <citation type="submission" date="2015-08" db="UniProtKB">
        <authorList>
            <consortium name="WormBaseParasite"/>
        </authorList>
    </citation>
    <scope>IDENTIFICATION</scope>
</reference>
<organism evidence="3 4">
    <name type="scientific">Strongyloides venezuelensis</name>
    <name type="common">Threadworm</name>
    <dbReference type="NCBI Taxonomy" id="75913"/>
    <lineage>
        <taxon>Eukaryota</taxon>
        <taxon>Metazoa</taxon>
        <taxon>Ecdysozoa</taxon>
        <taxon>Nematoda</taxon>
        <taxon>Chromadorea</taxon>
        <taxon>Rhabditida</taxon>
        <taxon>Tylenchina</taxon>
        <taxon>Panagrolaimomorpha</taxon>
        <taxon>Strongyloidoidea</taxon>
        <taxon>Strongyloididae</taxon>
        <taxon>Strongyloides</taxon>
    </lineage>
</organism>
<keyword evidence="2" id="KW-0732">Signal</keyword>
<keyword evidence="1" id="KW-1133">Transmembrane helix</keyword>
<evidence type="ECO:0000313" key="3">
    <source>
        <dbReference type="Proteomes" id="UP000035680"/>
    </source>
</evidence>
<sequence length="126" mass="14147">MSCVWSSLAACWIIMCSTLQTEIFIGYPSIYMRHSQWFLRALQFPVCSSHSWTGGAISCPRSRFSEEFSMEFLVELISTLFFLILAYLFRNCMPTRAPKTLVSVGTNADPEVSQVMEPSTTSPGSP</sequence>
<feature type="signal peptide" evidence="2">
    <location>
        <begin position="1"/>
        <end position="18"/>
    </location>
</feature>
<dbReference type="AlphaFoldDB" id="A0A0K0FPL8"/>
<evidence type="ECO:0000256" key="1">
    <source>
        <dbReference type="SAM" id="Phobius"/>
    </source>
</evidence>
<dbReference type="Proteomes" id="UP000035680">
    <property type="component" value="Unassembled WGS sequence"/>
</dbReference>
<proteinExistence type="predicted"/>
<keyword evidence="3" id="KW-1185">Reference proteome</keyword>
<name>A0A0K0FPL8_STRVS</name>
<keyword evidence="1" id="KW-0472">Membrane</keyword>
<keyword evidence="1" id="KW-0812">Transmembrane</keyword>